<evidence type="ECO:0000256" key="1">
    <source>
        <dbReference type="SAM" id="MobiDB-lite"/>
    </source>
</evidence>
<feature type="compositionally biased region" description="Polar residues" evidence="1">
    <location>
        <begin position="10"/>
        <end position="21"/>
    </location>
</feature>
<protein>
    <submittedName>
        <fullName evidence="2">Uncharacterized protein</fullName>
    </submittedName>
</protein>
<dbReference type="OrthoDB" id="3147752at2759"/>
<feature type="region of interest" description="Disordered" evidence="1">
    <location>
        <begin position="1"/>
        <end position="29"/>
    </location>
</feature>
<dbReference type="InParanoid" id="J4HZP4"/>
<sequence>MAQGHHWPSWVSNPTGRTVLSTHDHPEEMDRGVTDLWSENAGLTDAEMEEVDDDLTHPGPDTESTASMEDRMAQQLYQIDFLKDVVTSRDQTIRDLEGRLQAYKQHFLRVQAQSAIDEQQKMMLASLRRQVHALEIDRDKALAMSKTRLEELRAVNVYLTKADAVSEADVIRMVERLNFEIFQTACAMAEAFAEQIQPVDDKNATISGVDAADKRLCERAGSAIGPMMISLLKRMARKQNPIGLQIAFQAVITVVATRNLALWLFGHGDVETVFCKVSTEVEKGEDQALSGRWRAITSHYTQRLYPVDTDRVTSQLIRLSLDILRISGVSERALSNVKETYGPRMRRIFDLVVSVRKTIGEEITTCTFQPIVATRGLGFSPDTMIDEFSPNDYRIQRVLCPSGIGLERREKINHIVGDPTENRRTILLKSKVVTDSIVNELE</sequence>
<accession>J4HZP4</accession>
<dbReference type="RefSeq" id="XP_012183910.1">
    <property type="nucleotide sequence ID" value="XM_012328520.1"/>
</dbReference>
<reference evidence="2 3" key="1">
    <citation type="journal article" date="2012" name="Appl. Environ. Microbiol.">
        <title>Short-read sequencing for genomic analysis of the brown rot fungus Fibroporia radiculosa.</title>
        <authorList>
            <person name="Tang J.D."/>
            <person name="Perkins A.D."/>
            <person name="Sonstegard T.S."/>
            <person name="Schroeder S.G."/>
            <person name="Burgess S.C."/>
            <person name="Diehl S.V."/>
        </authorList>
    </citation>
    <scope>NUCLEOTIDE SEQUENCE [LARGE SCALE GENOMIC DNA]</scope>
    <source>
        <strain evidence="2 3">TFFH 294</strain>
    </source>
</reference>
<organism evidence="2 3">
    <name type="scientific">Fibroporia radiculosa</name>
    <dbReference type="NCBI Taxonomy" id="599839"/>
    <lineage>
        <taxon>Eukaryota</taxon>
        <taxon>Fungi</taxon>
        <taxon>Dikarya</taxon>
        <taxon>Basidiomycota</taxon>
        <taxon>Agaricomycotina</taxon>
        <taxon>Agaricomycetes</taxon>
        <taxon>Polyporales</taxon>
        <taxon>Fibroporiaceae</taxon>
        <taxon>Fibroporia</taxon>
    </lineage>
</organism>
<dbReference type="GeneID" id="24099538"/>
<dbReference type="HOGENOM" id="CLU_031481_7_0_1"/>
<evidence type="ECO:0000313" key="3">
    <source>
        <dbReference type="Proteomes" id="UP000006352"/>
    </source>
</evidence>
<evidence type="ECO:0000313" key="2">
    <source>
        <dbReference type="EMBL" id="CCM04627.1"/>
    </source>
</evidence>
<dbReference type="EMBL" id="HE797161">
    <property type="protein sequence ID" value="CCM04627.1"/>
    <property type="molecule type" value="Genomic_DNA"/>
</dbReference>
<proteinExistence type="predicted"/>
<name>J4HZP4_9APHY</name>
<dbReference type="AlphaFoldDB" id="J4HZP4"/>
<keyword evidence="3" id="KW-1185">Reference proteome</keyword>
<gene>
    <name evidence="2" type="ORF">FIBRA_06811</name>
</gene>
<dbReference type="Proteomes" id="UP000006352">
    <property type="component" value="Unassembled WGS sequence"/>
</dbReference>